<dbReference type="Pfam" id="PF20253">
    <property type="entry name" value="DUF6604"/>
    <property type="match status" value="1"/>
</dbReference>
<gene>
    <name evidence="3" type="ORF">BDP81DRAFT_356379</name>
</gene>
<feature type="compositionally biased region" description="Basic and acidic residues" evidence="1">
    <location>
        <begin position="683"/>
        <end position="696"/>
    </location>
</feature>
<comment type="caution">
    <text evidence="3">The sequence shown here is derived from an EMBL/GenBank/DDBJ whole genome shotgun (WGS) entry which is preliminary data.</text>
</comment>
<protein>
    <recommendedName>
        <fullName evidence="2">DUF6604 domain-containing protein</fullName>
    </recommendedName>
</protein>
<dbReference type="InterPro" id="IPR046539">
    <property type="entry name" value="DUF6604"/>
</dbReference>
<organism evidence="3 4">
    <name type="scientific">Colletotrichum phormii</name>
    <dbReference type="NCBI Taxonomy" id="359342"/>
    <lineage>
        <taxon>Eukaryota</taxon>
        <taxon>Fungi</taxon>
        <taxon>Dikarya</taxon>
        <taxon>Ascomycota</taxon>
        <taxon>Pezizomycotina</taxon>
        <taxon>Sordariomycetes</taxon>
        <taxon>Hypocreomycetidae</taxon>
        <taxon>Glomerellales</taxon>
        <taxon>Glomerellaceae</taxon>
        <taxon>Colletotrichum</taxon>
        <taxon>Colletotrichum acutatum species complex</taxon>
    </lineage>
</organism>
<dbReference type="Proteomes" id="UP001243989">
    <property type="component" value="Unassembled WGS sequence"/>
</dbReference>
<dbReference type="AlphaFoldDB" id="A0AAI9ZJ57"/>
<keyword evidence="4" id="KW-1185">Reference proteome</keyword>
<feature type="compositionally biased region" description="Polar residues" evidence="1">
    <location>
        <begin position="162"/>
        <end position="171"/>
    </location>
</feature>
<dbReference type="GeneID" id="85471173"/>
<evidence type="ECO:0000313" key="3">
    <source>
        <dbReference type="EMBL" id="KAK1625183.1"/>
    </source>
</evidence>
<feature type="region of interest" description="Disordered" evidence="1">
    <location>
        <begin position="681"/>
        <end position="713"/>
    </location>
</feature>
<feature type="compositionally biased region" description="Basic residues" evidence="1">
    <location>
        <begin position="697"/>
        <end position="708"/>
    </location>
</feature>
<feature type="region of interest" description="Disordered" evidence="1">
    <location>
        <begin position="40"/>
        <end position="79"/>
    </location>
</feature>
<evidence type="ECO:0000313" key="4">
    <source>
        <dbReference type="Proteomes" id="UP001243989"/>
    </source>
</evidence>
<dbReference type="PANTHER" id="PTHR38795:SF1">
    <property type="entry name" value="DUF6604 DOMAIN-CONTAINING PROTEIN"/>
    <property type="match status" value="1"/>
</dbReference>
<dbReference type="RefSeq" id="XP_060441178.1">
    <property type="nucleotide sequence ID" value="XM_060586311.1"/>
</dbReference>
<feature type="region of interest" description="Disordered" evidence="1">
    <location>
        <begin position="162"/>
        <end position="181"/>
    </location>
</feature>
<feature type="domain" description="DUF6604" evidence="2">
    <location>
        <begin position="11"/>
        <end position="285"/>
    </location>
</feature>
<sequence length="870" mass="98608">MLPEALVSVYQSYKTDTDFITTWLATTARAYGCPAELISGLRDTKDDKPDSAPKDDKPSGQRKAKSTKEASKSSQKKPRKRYILAVKDLLPLAQFLATSQKRTIVPPNSLTAALDRVIELRAKFSTQLTEPGATTNDQDDSTHFYFLRVLCQVRHVLTAHRTASPTNTEASSGDAAEKPQPSANKFEGLLVSEPSAEFINAPDAPPPTRPAKSVADANFEAESEMSSWDAQFVWQLVWKDLYGVRQRIRYMWQQFREGRHELISVALATNTAIDLARNLVEDVTPVLQSQPGGLFGVICLYNATFTPTKIRKYSEGLLNLPEKPTKEELAYVAGVIDCTNVYSMLNQLLPTDKGPIYPPLVTKGSPKIRLARTHGDYVIDRNTLSHVLYDMNFILHYIPDWPVDDGVLRGFRETTRTREIPFYFVYAAQLLIDIHEVMGNNLPSIRVQFMRGLSTLQELMTQAWYIHQSTRMDPKALRCFPLLQRTVLSMSKMTRDPILVEKQRLKKPIADPSLERLRLMKTDPVMAGLIMYTFRAATYRVGICLANDTLSVMSTMHLYNALYQEGLLKSKWWDIELINELAGKSQFYVGNPPSDPKGYIKSFLMQTGLKSVYMSQLQRSKTQTKLFKELKNRRSISEGATVSMMFYERYCNEKGETSTGNWTAEDIVRILDHCPEGLWFDHPQQEPESENRDKCSKKSTQKRKRPAKPAKPSLPPYDIITSLGVGLLDEAAEFGFPWLAMHRNAWYLMRKIRMASERTFMMLVPGYSMSEAGLMTLTTYILDVLVHPRPANSLGRRVLEEVAATFNRYLTYVPKDHGWSAGETVWKEMEIALGIGLHMYDRVVGKVSKDGDSEERLHPEIVTDMAVPVC</sequence>
<accession>A0AAI9ZJ57</accession>
<name>A0AAI9ZJ57_9PEZI</name>
<dbReference type="EMBL" id="JAHMHQ010000021">
    <property type="protein sequence ID" value="KAK1625183.1"/>
    <property type="molecule type" value="Genomic_DNA"/>
</dbReference>
<reference evidence="3" key="1">
    <citation type="submission" date="2021-06" db="EMBL/GenBank/DDBJ databases">
        <title>Comparative genomics, transcriptomics and evolutionary studies reveal genomic signatures of adaptation to plant cell wall in hemibiotrophic fungi.</title>
        <authorList>
            <consortium name="DOE Joint Genome Institute"/>
            <person name="Baroncelli R."/>
            <person name="Diaz J.F."/>
            <person name="Benocci T."/>
            <person name="Peng M."/>
            <person name="Battaglia E."/>
            <person name="Haridas S."/>
            <person name="Andreopoulos W."/>
            <person name="Labutti K."/>
            <person name="Pangilinan J."/>
            <person name="Floch G.L."/>
            <person name="Makela M.R."/>
            <person name="Henrissat B."/>
            <person name="Grigoriev I.V."/>
            <person name="Crouch J.A."/>
            <person name="De Vries R.P."/>
            <person name="Sukno S.A."/>
            <person name="Thon M.R."/>
        </authorList>
    </citation>
    <scope>NUCLEOTIDE SEQUENCE</scope>
    <source>
        <strain evidence="3">CBS 102054</strain>
    </source>
</reference>
<dbReference type="PANTHER" id="PTHR38795">
    <property type="entry name" value="DUF6604 DOMAIN-CONTAINING PROTEIN"/>
    <property type="match status" value="1"/>
</dbReference>
<proteinExistence type="predicted"/>
<evidence type="ECO:0000256" key="1">
    <source>
        <dbReference type="SAM" id="MobiDB-lite"/>
    </source>
</evidence>
<evidence type="ECO:0000259" key="2">
    <source>
        <dbReference type="Pfam" id="PF20253"/>
    </source>
</evidence>
<feature type="compositionally biased region" description="Basic and acidic residues" evidence="1">
    <location>
        <begin position="42"/>
        <end position="59"/>
    </location>
</feature>